<feature type="compositionally biased region" description="Acidic residues" evidence="1">
    <location>
        <begin position="605"/>
        <end position="634"/>
    </location>
</feature>
<dbReference type="RefSeq" id="WP_386817987.1">
    <property type="nucleotide sequence ID" value="NZ_JBHUIT010000002.1"/>
</dbReference>
<dbReference type="Pfam" id="PF21959">
    <property type="entry name" value="DUF6923"/>
    <property type="match status" value="1"/>
</dbReference>
<feature type="compositionally biased region" description="Basic and acidic residues" evidence="1">
    <location>
        <begin position="998"/>
        <end position="1010"/>
    </location>
</feature>
<gene>
    <name evidence="3" type="ORF">ACFSSA_01445</name>
</gene>
<feature type="compositionally biased region" description="Acidic residues" evidence="1">
    <location>
        <begin position="319"/>
        <end position="336"/>
    </location>
</feature>
<accession>A0ABW5D3G6</accession>
<feature type="compositionally biased region" description="Acidic residues" evidence="1">
    <location>
        <begin position="1028"/>
        <end position="1049"/>
    </location>
</feature>
<dbReference type="PANTHER" id="PTHR10199:SF119">
    <property type="entry name" value="RE20510P"/>
    <property type="match status" value="1"/>
</dbReference>
<name>A0ABW5D3G6_9BACT</name>
<comment type="caution">
    <text evidence="3">The sequence shown here is derived from an EMBL/GenBank/DDBJ whole genome shotgun (WGS) entry which is preliminary data.</text>
</comment>
<feature type="region of interest" description="Disordered" evidence="1">
    <location>
        <begin position="218"/>
        <end position="341"/>
    </location>
</feature>
<dbReference type="Gene3D" id="4.10.1080.10">
    <property type="entry name" value="TSP type-3 repeat"/>
    <property type="match status" value="2"/>
</dbReference>
<dbReference type="Proteomes" id="UP001597375">
    <property type="component" value="Unassembled WGS sequence"/>
</dbReference>
<feature type="domain" description="DUF6923" evidence="2">
    <location>
        <begin position="703"/>
        <end position="907"/>
    </location>
</feature>
<sequence>MAADADADTIVDTVEFDNFSSVSSDLVVASGAFGSGAYAGWKGSVAETTAHGLAALEFNDTESGYGYFRITEWTGDQSASIGSHLKFGILVKNLNGKWATTTTRDVAFVSNSGVEINMDLKHGFFESQPPAAAFGEVCQYSVPLTASAFEATQEKFEAVMKDLRHIEIRSEFWSGVSGPESFLINAGSYVDVNPDTDGDGIKDYLDKDSDADGISDLIEQDADSDNDGLADYRDRDSDNDGIPDAIEGTADVDGDGIANFRDTDSDGDGRTDAEEGIADPDNDRIANYLDTDADNDGLKDSVEGSADNDGDGLANYLDADSDEDGIPDGADGDVDGDGIPNAEESFAAKGGIELVANGDFTLGNTGFSTSYKKTLGQIDQGVPQPNGAYEITEDANGATVNFLSFGDASGGGNMMAVLTGPTVGEVVWSQQVPVEPGMTYAFSAAVATAIPNLGPALDLRVNGVSLGVPVIGGDPGEWERTYAAYYNEGATSVKLEIVSAKTTLQASAFGLDDISFVPFTTDSDGDGAANFIDLDSDGDGLLDAFEGKLDVDGDGLPNFLDLDSDGDTIPDSIDGSSDIDADGQPGYIDTDSDNDSVEDFREGSGDFDGDGIPDFEDTDSDNDGTPDAPGEDSDKDGLWNSEETLTLDTDNDGTKDYLDLDSDGDGALDAVEGFNDTDADGIPDYRDYQPAFAGSGFAFESYNSPTQFALVDVNKGVFIKIGNTDHGLTYNAIAYNTADDYIYGLDTTTNSPELLRIGSDGSIIRMGKIAGLPRSYVAGTFADDGLYWVSGGGRLFGINVKTMSVEKNFAHSPNPNSTEIDLTFNPVNGKMYGSTSNGGFFEVDRTNGNTIVLGNNGKTFGALICDFNGAVYGFDNRGTGAYRVNLVNGSVTWVASAPKTNINDGTINSNEILVVDTDGDGISDEYDIDDDNDGTQDDFEGGTYNPNGDEDGDGIRNWTDTIDNGDNGDGTLTDYTDSSGDGIPDAFDVDGDGTPNHLDTDSDGDGRLDVDEAPGDADGDGLPNTLDADSDNDGLSDGEEGDGDTDGDGIIDYLDGFDGRDEDGDGILNGDEGRGDFDGDGIPNALDTDSDNDGVSDRDENARTGLVLDSDGDGSPNFLDEDDDNDGIPTDLDPCPLCNLEDNYIEFQLTDAQLLSYGVDPTYYSYARDVWNEVKTKLNCNTQGIPLEDEKRGFDEERFYLEEDSEVFVTVIYDGAKHVNSVAWYDAADPAGSWDVFWKKFGTGPAAPLVPGSTASLGILPAGTELRLGLVMDGGNAGEQKIYQDSYMNIGGLEMVASRIEVSGDKLVLAFEDQLAAGRDNDFNDVIVMIEIVPTAPATLQFGRDGLNSNAVSSVLDSLGLNDPANEITADLFQLPASGPVSIELLRDESPLDFTLSLVDYGKIQTVVPGLLEFREIAAANAVTVLDNRNADVGDRVTFDPSALGLAGKQVVLMLLPHNKLDRFVTNPFRYTPRGAGDNTKRQPLFSMINANPGSLDQFMSFTDVDSTIIAIEDHSRVSSREAGEASDSNFSDTWLRITPALAPMSFGGGGYYQGTPDPTLDWDGIDGYLKGQKGDF</sequence>
<organism evidence="3 4">
    <name type="scientific">Luteolibacter algae</name>
    <dbReference type="NCBI Taxonomy" id="454151"/>
    <lineage>
        <taxon>Bacteria</taxon>
        <taxon>Pseudomonadati</taxon>
        <taxon>Verrucomicrobiota</taxon>
        <taxon>Verrucomicrobiia</taxon>
        <taxon>Verrucomicrobiales</taxon>
        <taxon>Verrucomicrobiaceae</taxon>
        <taxon>Luteolibacter</taxon>
    </lineage>
</organism>
<dbReference type="PANTHER" id="PTHR10199">
    <property type="entry name" value="THROMBOSPONDIN"/>
    <property type="match status" value="1"/>
</dbReference>
<feature type="region of interest" description="Disordered" evidence="1">
    <location>
        <begin position="918"/>
        <end position="1127"/>
    </location>
</feature>
<dbReference type="InterPro" id="IPR028974">
    <property type="entry name" value="TSP_type-3_rpt"/>
</dbReference>
<proteinExistence type="predicted"/>
<dbReference type="InterPro" id="IPR054215">
    <property type="entry name" value="DUF6923"/>
</dbReference>
<feature type="compositionally biased region" description="Low complexity" evidence="1">
    <location>
        <begin position="569"/>
        <end position="578"/>
    </location>
</feature>
<feature type="compositionally biased region" description="Acidic residues" evidence="1">
    <location>
        <begin position="918"/>
        <end position="940"/>
    </location>
</feature>
<protein>
    <submittedName>
        <fullName evidence="3">DUF6923 family protein</fullName>
    </submittedName>
</protein>
<keyword evidence="4" id="KW-1185">Reference proteome</keyword>
<evidence type="ECO:0000259" key="2">
    <source>
        <dbReference type="Pfam" id="PF21959"/>
    </source>
</evidence>
<evidence type="ECO:0000313" key="3">
    <source>
        <dbReference type="EMBL" id="MFD2255327.1"/>
    </source>
</evidence>
<feature type="compositionally biased region" description="Low complexity" evidence="1">
    <location>
        <begin position="957"/>
        <end position="977"/>
    </location>
</feature>
<reference evidence="4" key="1">
    <citation type="journal article" date="2019" name="Int. J. Syst. Evol. Microbiol.">
        <title>The Global Catalogue of Microorganisms (GCM) 10K type strain sequencing project: providing services to taxonomists for standard genome sequencing and annotation.</title>
        <authorList>
            <consortium name="The Broad Institute Genomics Platform"/>
            <consortium name="The Broad Institute Genome Sequencing Center for Infectious Disease"/>
            <person name="Wu L."/>
            <person name="Ma J."/>
        </authorList>
    </citation>
    <scope>NUCLEOTIDE SEQUENCE [LARGE SCALE GENOMIC DNA]</scope>
    <source>
        <strain evidence="4">CGMCC 4.7106</strain>
    </source>
</reference>
<evidence type="ECO:0000313" key="4">
    <source>
        <dbReference type="Proteomes" id="UP001597375"/>
    </source>
</evidence>
<dbReference type="Gene3D" id="2.60.120.260">
    <property type="entry name" value="Galactose-binding domain-like"/>
    <property type="match status" value="1"/>
</dbReference>
<dbReference type="SUPFAM" id="SSF103647">
    <property type="entry name" value="TSP type-3 repeat"/>
    <property type="match status" value="1"/>
</dbReference>
<feature type="region of interest" description="Disordered" evidence="1">
    <location>
        <begin position="561"/>
        <end position="639"/>
    </location>
</feature>
<evidence type="ECO:0000256" key="1">
    <source>
        <dbReference type="SAM" id="MobiDB-lite"/>
    </source>
</evidence>
<feature type="compositionally biased region" description="Acidic residues" evidence="1">
    <location>
        <begin position="218"/>
        <end position="228"/>
    </location>
</feature>
<feature type="compositionally biased region" description="Basic and acidic residues" evidence="1">
    <location>
        <begin position="261"/>
        <end position="273"/>
    </location>
</feature>
<dbReference type="EMBL" id="JBHUIT010000002">
    <property type="protein sequence ID" value="MFD2255327.1"/>
    <property type="molecule type" value="Genomic_DNA"/>
</dbReference>
<dbReference type="SUPFAM" id="SSF69322">
    <property type="entry name" value="Tricorn protease domain 2"/>
    <property type="match status" value="1"/>
</dbReference>